<dbReference type="RefSeq" id="WP_229791237.1">
    <property type="nucleotide sequence ID" value="NZ_BMWQ01000001.1"/>
</dbReference>
<keyword evidence="1" id="KW-0732">Signal</keyword>
<proteinExistence type="predicted"/>
<dbReference type="Proteomes" id="UP000248054">
    <property type="component" value="Unassembled WGS sequence"/>
</dbReference>
<protein>
    <submittedName>
        <fullName evidence="3">Carboxypeptidase family protein</fullName>
    </submittedName>
</protein>
<gene>
    <name evidence="3" type="ORF">DFQ11_101891</name>
</gene>
<comment type="caution">
    <text evidence="3">The sequence shown here is derived from an EMBL/GenBank/DDBJ whole genome shotgun (WGS) entry which is preliminary data.</text>
</comment>
<sequence length="273" mass="29050">MKFLKQIASILVIFVAFSCSDSDNSDNSGTAKMSVKLVDEPGDYEHVFVEVVDVMVKYQNNSENDDDSGWESIGIVNPGVYDLLELTGGVSLSLVENADIQTGTIKQIRLLLGEDNSVVLAGETEPRSLNTPSAQQSGLKVMINQDIEAGYNYDFILDFDVDESIVVAGNSGNINLKPVLRASLEVNSGTLAGVITNADVAVQVSIDNGEGVTASTMVNEAGIFEIPGLPAGVYTITVTPDPNALPLYQAVIIENVEITVGTTNTIEAITLME</sequence>
<dbReference type="InterPro" id="IPR025491">
    <property type="entry name" value="DUF4382"/>
</dbReference>
<dbReference type="EMBL" id="QJTD01000001">
    <property type="protein sequence ID" value="PYE83456.1"/>
    <property type="molecule type" value="Genomic_DNA"/>
</dbReference>
<accession>A0A2V4X0M4</accession>
<evidence type="ECO:0000313" key="3">
    <source>
        <dbReference type="EMBL" id="PYE83456.1"/>
    </source>
</evidence>
<dbReference type="AlphaFoldDB" id="A0A2V4X0M4"/>
<evidence type="ECO:0000256" key="1">
    <source>
        <dbReference type="SAM" id="SignalP"/>
    </source>
</evidence>
<keyword evidence="3" id="KW-0121">Carboxypeptidase</keyword>
<evidence type="ECO:0000259" key="2">
    <source>
        <dbReference type="Pfam" id="PF14321"/>
    </source>
</evidence>
<keyword evidence="4" id="KW-1185">Reference proteome</keyword>
<name>A0A2V4X0M4_9FLAO</name>
<dbReference type="Gene3D" id="2.60.40.1120">
    <property type="entry name" value="Carboxypeptidase-like, regulatory domain"/>
    <property type="match status" value="1"/>
</dbReference>
<dbReference type="PROSITE" id="PS51257">
    <property type="entry name" value="PROKAR_LIPOPROTEIN"/>
    <property type="match status" value="1"/>
</dbReference>
<keyword evidence="3" id="KW-0645">Protease</keyword>
<dbReference type="SUPFAM" id="SSF49452">
    <property type="entry name" value="Starch-binding domain-like"/>
    <property type="match status" value="1"/>
</dbReference>
<dbReference type="InterPro" id="IPR013784">
    <property type="entry name" value="Carb-bd-like_fold"/>
</dbReference>
<evidence type="ECO:0000313" key="4">
    <source>
        <dbReference type="Proteomes" id="UP000248054"/>
    </source>
</evidence>
<keyword evidence="3" id="KW-0378">Hydrolase</keyword>
<feature type="chain" id="PRO_5016104196" evidence="1">
    <location>
        <begin position="22"/>
        <end position="273"/>
    </location>
</feature>
<feature type="domain" description="DUF4382" evidence="2">
    <location>
        <begin position="30"/>
        <end position="178"/>
    </location>
</feature>
<dbReference type="GO" id="GO:0004180">
    <property type="term" value="F:carboxypeptidase activity"/>
    <property type="evidence" value="ECO:0007669"/>
    <property type="project" value="UniProtKB-KW"/>
</dbReference>
<dbReference type="GO" id="GO:0030246">
    <property type="term" value="F:carbohydrate binding"/>
    <property type="evidence" value="ECO:0007669"/>
    <property type="project" value="InterPro"/>
</dbReference>
<feature type="signal peptide" evidence="1">
    <location>
        <begin position="1"/>
        <end position="21"/>
    </location>
</feature>
<reference evidence="3 4" key="1">
    <citation type="submission" date="2018-06" db="EMBL/GenBank/DDBJ databases">
        <title>Genomic Encyclopedia of Type Strains, Phase III (KMG-III): the genomes of soil and plant-associated and newly described type strains.</title>
        <authorList>
            <person name="Whitman W."/>
        </authorList>
    </citation>
    <scope>NUCLEOTIDE SEQUENCE [LARGE SCALE GENOMIC DNA]</scope>
    <source>
        <strain evidence="3 4">CECT 7945</strain>
    </source>
</reference>
<organism evidence="3 4">
    <name type="scientific">Winogradskyella epiphytica</name>
    <dbReference type="NCBI Taxonomy" id="262005"/>
    <lineage>
        <taxon>Bacteria</taxon>
        <taxon>Pseudomonadati</taxon>
        <taxon>Bacteroidota</taxon>
        <taxon>Flavobacteriia</taxon>
        <taxon>Flavobacteriales</taxon>
        <taxon>Flavobacteriaceae</taxon>
        <taxon>Winogradskyella</taxon>
    </lineage>
</organism>
<dbReference type="Pfam" id="PF14321">
    <property type="entry name" value="DUF4382"/>
    <property type="match status" value="1"/>
</dbReference>